<feature type="transmembrane region" description="Helical" evidence="1">
    <location>
        <begin position="188"/>
        <end position="212"/>
    </location>
</feature>
<proteinExistence type="predicted"/>
<feature type="transmembrane region" description="Helical" evidence="1">
    <location>
        <begin position="64"/>
        <end position="85"/>
    </location>
</feature>
<reference evidence="3" key="1">
    <citation type="submission" date="2022-11" db="UniProtKB">
        <authorList>
            <consortium name="WormBaseParasite"/>
        </authorList>
    </citation>
    <scope>IDENTIFICATION</scope>
</reference>
<feature type="transmembrane region" description="Helical" evidence="1">
    <location>
        <begin position="115"/>
        <end position="137"/>
    </location>
</feature>
<keyword evidence="1" id="KW-0472">Membrane</keyword>
<evidence type="ECO:0000256" key="1">
    <source>
        <dbReference type="SAM" id="Phobius"/>
    </source>
</evidence>
<organism evidence="2 3">
    <name type="scientific">Panagrolaimus davidi</name>
    <dbReference type="NCBI Taxonomy" id="227884"/>
    <lineage>
        <taxon>Eukaryota</taxon>
        <taxon>Metazoa</taxon>
        <taxon>Ecdysozoa</taxon>
        <taxon>Nematoda</taxon>
        <taxon>Chromadorea</taxon>
        <taxon>Rhabditida</taxon>
        <taxon>Tylenchina</taxon>
        <taxon>Panagrolaimomorpha</taxon>
        <taxon>Panagrolaimoidea</taxon>
        <taxon>Panagrolaimidae</taxon>
        <taxon>Panagrolaimus</taxon>
    </lineage>
</organism>
<dbReference type="SUPFAM" id="SSF81321">
    <property type="entry name" value="Family A G protein-coupled receptor-like"/>
    <property type="match status" value="1"/>
</dbReference>
<keyword evidence="1" id="KW-1133">Transmembrane helix</keyword>
<keyword evidence="1" id="KW-0812">Transmembrane</keyword>
<dbReference type="PANTHER" id="PTHR31627:SF14">
    <property type="entry name" value="SERPENTINE RECEPTOR, CLASS T-RELATED"/>
    <property type="match status" value="1"/>
</dbReference>
<dbReference type="Proteomes" id="UP000887578">
    <property type="component" value="Unplaced"/>
</dbReference>
<name>A0A914P5L6_9BILA</name>
<keyword evidence="2" id="KW-1185">Reference proteome</keyword>
<sequence length="240" mass="26887">MGYLLSQISFLQPPGQYNIIAIILVLGTVVLNGVQGCLHAVMAFNRLTAILFPHAYSNLWKGKYFYGIILAAFLFPTFMYSWIAYFGASISISPAFNTYAADTLKTGIPWLKKPISHVIIIGSTCVLAVIFDLWTFILLKKGSLLKSNSSKYKQEFRLLTVSLAFLVVHVLFLATAVYTLAFPIRDGTLLFIVLQTASEIQCLISPFCVLLLNQNLRRDFFYQKSMPSTVTVLSSRPTFK</sequence>
<accession>A0A914P5L6</accession>
<protein>
    <submittedName>
        <fullName evidence="3">Serpentine receptor class gamma</fullName>
    </submittedName>
</protein>
<evidence type="ECO:0000313" key="2">
    <source>
        <dbReference type="Proteomes" id="UP000887578"/>
    </source>
</evidence>
<feature type="transmembrane region" description="Helical" evidence="1">
    <location>
        <begin position="20"/>
        <end position="44"/>
    </location>
</feature>
<dbReference type="WBParaSite" id="PDA_v2.g10001.t1">
    <property type="protein sequence ID" value="PDA_v2.g10001.t1"/>
    <property type="gene ID" value="PDA_v2.g10001"/>
</dbReference>
<dbReference type="Pfam" id="PF10323">
    <property type="entry name" value="7TM_GPCR_Srv"/>
    <property type="match status" value="1"/>
</dbReference>
<dbReference type="PANTHER" id="PTHR31627">
    <property type="entry name" value="SERPENTINE RECEPTOR CLASS GAMMA-RELATED"/>
    <property type="match status" value="1"/>
</dbReference>
<dbReference type="AlphaFoldDB" id="A0A914P5L6"/>
<evidence type="ECO:0000313" key="3">
    <source>
        <dbReference type="WBParaSite" id="PDA_v2.g10001.t1"/>
    </source>
</evidence>
<feature type="transmembrane region" description="Helical" evidence="1">
    <location>
        <begin position="158"/>
        <end position="182"/>
    </location>
</feature>
<dbReference type="InterPro" id="IPR051119">
    <property type="entry name" value="Nematode_SR-like"/>
</dbReference>
<dbReference type="InterPro" id="IPR019426">
    <property type="entry name" value="7TM_GPCR_serpentine_rcpt_Srv"/>
</dbReference>
<dbReference type="Gene3D" id="1.20.1070.10">
    <property type="entry name" value="Rhodopsin 7-helix transmembrane proteins"/>
    <property type="match status" value="1"/>
</dbReference>